<reference evidence="2 3" key="1">
    <citation type="journal article" date="2015" name="Genome Biol.">
        <title>Comparative genomics of Steinernema reveals deeply conserved gene regulatory networks.</title>
        <authorList>
            <person name="Dillman A.R."/>
            <person name="Macchietto M."/>
            <person name="Porter C.F."/>
            <person name="Rogers A."/>
            <person name="Williams B."/>
            <person name="Antoshechkin I."/>
            <person name="Lee M.M."/>
            <person name="Goodwin Z."/>
            <person name="Lu X."/>
            <person name="Lewis E.E."/>
            <person name="Goodrich-Blair H."/>
            <person name="Stock S.P."/>
            <person name="Adams B.J."/>
            <person name="Sternberg P.W."/>
            <person name="Mortazavi A."/>
        </authorList>
    </citation>
    <scope>NUCLEOTIDE SEQUENCE [LARGE SCALE GENOMIC DNA]</scope>
    <source>
        <strain evidence="2 3">ALL</strain>
    </source>
</reference>
<name>A0A4U5M252_STECR</name>
<evidence type="ECO:0000313" key="3">
    <source>
        <dbReference type="Proteomes" id="UP000298663"/>
    </source>
</evidence>
<sequence length="169" mass="19289">MCLPTTVVALFERRFLDRHGKPKKRAYLATTVLTCLTVFALTIFQVFFWSGQLVHPGGELAIIGFFGAPLWFWLFGSVIALVWLVKQDINGNLYRKAGRKWQIILTNYLLCEIVLVLFNIAGFVTLLVFVEVKQPLVIAGCVCLQIILFVWHAIVYTYFAAYLHFLVSL</sequence>
<organism evidence="2 3">
    <name type="scientific">Steinernema carpocapsae</name>
    <name type="common">Entomopathogenic nematode</name>
    <dbReference type="NCBI Taxonomy" id="34508"/>
    <lineage>
        <taxon>Eukaryota</taxon>
        <taxon>Metazoa</taxon>
        <taxon>Ecdysozoa</taxon>
        <taxon>Nematoda</taxon>
        <taxon>Chromadorea</taxon>
        <taxon>Rhabditida</taxon>
        <taxon>Tylenchina</taxon>
        <taxon>Panagrolaimomorpha</taxon>
        <taxon>Strongyloidoidea</taxon>
        <taxon>Steinernematidae</taxon>
        <taxon>Steinernema</taxon>
    </lineage>
</organism>
<feature type="transmembrane region" description="Helical" evidence="1">
    <location>
        <begin position="26"/>
        <end position="48"/>
    </location>
</feature>
<evidence type="ECO:0000313" key="2">
    <source>
        <dbReference type="EMBL" id="TKR62732.1"/>
    </source>
</evidence>
<feature type="transmembrane region" description="Helical" evidence="1">
    <location>
        <begin position="60"/>
        <end position="85"/>
    </location>
</feature>
<keyword evidence="1" id="KW-1133">Transmembrane helix</keyword>
<gene>
    <name evidence="2" type="ORF">L596_026653</name>
</gene>
<reference evidence="2 3" key="2">
    <citation type="journal article" date="2019" name="G3 (Bethesda)">
        <title>Hybrid Assembly of the Genome of the Entomopathogenic Nematode Steinernema carpocapsae Identifies the X-Chromosome.</title>
        <authorList>
            <person name="Serra L."/>
            <person name="Macchietto M."/>
            <person name="Macias-Munoz A."/>
            <person name="McGill C.J."/>
            <person name="Rodriguez I.M."/>
            <person name="Rodriguez B."/>
            <person name="Murad R."/>
            <person name="Mortazavi A."/>
        </authorList>
    </citation>
    <scope>NUCLEOTIDE SEQUENCE [LARGE SCALE GENOMIC DNA]</scope>
    <source>
        <strain evidence="2 3">ALL</strain>
    </source>
</reference>
<accession>A0A4U5M252</accession>
<keyword evidence="1" id="KW-0812">Transmembrane</keyword>
<comment type="caution">
    <text evidence="2">The sequence shown here is derived from an EMBL/GenBank/DDBJ whole genome shotgun (WGS) entry which is preliminary data.</text>
</comment>
<evidence type="ECO:0000256" key="1">
    <source>
        <dbReference type="SAM" id="Phobius"/>
    </source>
</evidence>
<protein>
    <submittedName>
        <fullName evidence="2">Uncharacterized protein</fullName>
    </submittedName>
</protein>
<keyword evidence="3" id="KW-1185">Reference proteome</keyword>
<dbReference type="EMBL" id="AZBU02000010">
    <property type="protein sequence ID" value="TKR62732.1"/>
    <property type="molecule type" value="Genomic_DNA"/>
</dbReference>
<dbReference type="Proteomes" id="UP000298663">
    <property type="component" value="Unassembled WGS sequence"/>
</dbReference>
<feature type="transmembrane region" description="Helical" evidence="1">
    <location>
        <begin position="136"/>
        <end position="159"/>
    </location>
</feature>
<feature type="transmembrane region" description="Helical" evidence="1">
    <location>
        <begin position="105"/>
        <end position="130"/>
    </location>
</feature>
<proteinExistence type="predicted"/>
<keyword evidence="1" id="KW-0472">Membrane</keyword>
<dbReference type="AlphaFoldDB" id="A0A4U5M252"/>